<dbReference type="PROSITE" id="PS51754">
    <property type="entry name" value="OVATE"/>
    <property type="match status" value="1"/>
</dbReference>
<keyword evidence="2" id="KW-0678">Repressor</keyword>
<accession>A0AAV6I4E1</accession>
<evidence type="ECO:0000313" key="7">
    <source>
        <dbReference type="EMBL" id="KAG5523413.1"/>
    </source>
</evidence>
<dbReference type="AlphaFoldDB" id="A0AAV6I4E1"/>
<dbReference type="GO" id="GO:0045892">
    <property type="term" value="P:negative regulation of DNA-templated transcription"/>
    <property type="evidence" value="ECO:0007669"/>
    <property type="project" value="UniProtKB-ARBA"/>
</dbReference>
<keyword evidence="3" id="KW-0805">Transcription regulation</keyword>
<protein>
    <recommendedName>
        <fullName evidence="6">OVATE domain-containing protein</fullName>
    </recommendedName>
</protein>
<evidence type="ECO:0000256" key="1">
    <source>
        <dbReference type="ARBA" id="ARBA00004123"/>
    </source>
</evidence>
<evidence type="ECO:0000256" key="5">
    <source>
        <dbReference type="ARBA" id="ARBA00023242"/>
    </source>
</evidence>
<evidence type="ECO:0000256" key="3">
    <source>
        <dbReference type="ARBA" id="ARBA00023015"/>
    </source>
</evidence>
<keyword evidence="5" id="KW-0539">Nucleus</keyword>
<dbReference type="Pfam" id="PF04844">
    <property type="entry name" value="Ovate"/>
    <property type="match status" value="1"/>
</dbReference>
<dbReference type="GO" id="GO:0005634">
    <property type="term" value="C:nucleus"/>
    <property type="evidence" value="ECO:0007669"/>
    <property type="project" value="UniProtKB-SubCell"/>
</dbReference>
<proteinExistence type="predicted"/>
<name>A0AAV6I4E1_9ERIC</name>
<evidence type="ECO:0000256" key="2">
    <source>
        <dbReference type="ARBA" id="ARBA00022491"/>
    </source>
</evidence>
<comment type="subcellular location">
    <subcellularLocation>
        <location evidence="1">Nucleus</location>
    </subcellularLocation>
</comment>
<evidence type="ECO:0000256" key="4">
    <source>
        <dbReference type="ARBA" id="ARBA00023163"/>
    </source>
</evidence>
<dbReference type="EMBL" id="JACTNZ010000012">
    <property type="protein sequence ID" value="KAG5523413.1"/>
    <property type="molecule type" value="Genomic_DNA"/>
</dbReference>
<comment type="caution">
    <text evidence="7">The sequence shown here is derived from an EMBL/GenBank/DDBJ whole genome shotgun (WGS) entry which is preliminary data.</text>
</comment>
<sequence>MEEMIEARLNDRGRVDWEFMEELLFCYLDLNEKKSYKRILSAFVNLFAVLQEKSGGVPVILRRGPSAAIRESKLKEIVQCQVC</sequence>
<keyword evidence="4" id="KW-0804">Transcription</keyword>
<dbReference type="Proteomes" id="UP000823749">
    <property type="component" value="Chromosome 12"/>
</dbReference>
<organism evidence="7 8">
    <name type="scientific">Rhododendron griersonianum</name>
    <dbReference type="NCBI Taxonomy" id="479676"/>
    <lineage>
        <taxon>Eukaryota</taxon>
        <taxon>Viridiplantae</taxon>
        <taxon>Streptophyta</taxon>
        <taxon>Embryophyta</taxon>
        <taxon>Tracheophyta</taxon>
        <taxon>Spermatophyta</taxon>
        <taxon>Magnoliopsida</taxon>
        <taxon>eudicotyledons</taxon>
        <taxon>Gunneridae</taxon>
        <taxon>Pentapetalae</taxon>
        <taxon>asterids</taxon>
        <taxon>Ericales</taxon>
        <taxon>Ericaceae</taxon>
        <taxon>Ericoideae</taxon>
        <taxon>Rhodoreae</taxon>
        <taxon>Rhododendron</taxon>
    </lineage>
</organism>
<evidence type="ECO:0000313" key="8">
    <source>
        <dbReference type="Proteomes" id="UP000823749"/>
    </source>
</evidence>
<reference evidence="7" key="1">
    <citation type="submission" date="2020-08" db="EMBL/GenBank/DDBJ databases">
        <title>Plant Genome Project.</title>
        <authorList>
            <person name="Zhang R.-G."/>
        </authorList>
    </citation>
    <scope>NUCLEOTIDE SEQUENCE</scope>
    <source>
        <strain evidence="7">WSP0</strain>
        <tissue evidence="7">Leaf</tissue>
    </source>
</reference>
<dbReference type="NCBIfam" id="TIGR01568">
    <property type="entry name" value="A_thal_3678"/>
    <property type="match status" value="1"/>
</dbReference>
<dbReference type="InterPro" id="IPR006458">
    <property type="entry name" value="Ovate_C"/>
</dbReference>
<feature type="domain" description="OVATE" evidence="6">
    <location>
        <begin position="1"/>
        <end position="49"/>
    </location>
</feature>
<gene>
    <name evidence="7" type="ORF">RHGRI_035276</name>
</gene>
<evidence type="ECO:0000259" key="6">
    <source>
        <dbReference type="PROSITE" id="PS51754"/>
    </source>
</evidence>
<keyword evidence="8" id="KW-1185">Reference proteome</keyword>